<dbReference type="SMART" id="SM00471">
    <property type="entry name" value="HDc"/>
    <property type="match status" value="1"/>
</dbReference>
<organism evidence="2 3">
    <name type="scientific">Selenihalanaerobacter shriftii</name>
    <dbReference type="NCBI Taxonomy" id="142842"/>
    <lineage>
        <taxon>Bacteria</taxon>
        <taxon>Bacillati</taxon>
        <taxon>Bacillota</taxon>
        <taxon>Clostridia</taxon>
        <taxon>Halanaerobiales</taxon>
        <taxon>Halobacteroidaceae</taxon>
        <taxon>Selenihalanaerobacter</taxon>
    </lineage>
</organism>
<keyword evidence="3" id="KW-1185">Reference proteome</keyword>
<gene>
    <name evidence="2" type="ORF">SAMN02745118_00893</name>
</gene>
<name>A0A1T4KS20_9FIRM</name>
<dbReference type="PANTHER" id="PTHR43155">
    <property type="entry name" value="CYCLIC DI-GMP PHOSPHODIESTERASE PA4108-RELATED"/>
    <property type="match status" value="1"/>
</dbReference>
<dbReference type="STRING" id="142842.SAMN02745118_00893"/>
<evidence type="ECO:0000313" key="3">
    <source>
        <dbReference type="Proteomes" id="UP000190625"/>
    </source>
</evidence>
<dbReference type="Gene3D" id="1.10.3210.10">
    <property type="entry name" value="Hypothetical protein af1432"/>
    <property type="match status" value="1"/>
</dbReference>
<dbReference type="InterPro" id="IPR003607">
    <property type="entry name" value="HD/PDEase_dom"/>
</dbReference>
<dbReference type="SUPFAM" id="SSF109604">
    <property type="entry name" value="HD-domain/PDEase-like"/>
    <property type="match status" value="1"/>
</dbReference>
<evidence type="ECO:0000259" key="1">
    <source>
        <dbReference type="PROSITE" id="PS51832"/>
    </source>
</evidence>
<dbReference type="EMBL" id="FUWM01000006">
    <property type="protein sequence ID" value="SJZ45138.1"/>
    <property type="molecule type" value="Genomic_DNA"/>
</dbReference>
<feature type="domain" description="HD-GYP" evidence="1">
    <location>
        <begin position="105"/>
        <end position="301"/>
    </location>
</feature>
<dbReference type="PANTHER" id="PTHR43155:SF2">
    <property type="entry name" value="CYCLIC DI-GMP PHOSPHODIESTERASE PA4108"/>
    <property type="match status" value="1"/>
</dbReference>
<dbReference type="InterPro" id="IPR037522">
    <property type="entry name" value="HD_GYP_dom"/>
</dbReference>
<dbReference type="RefSeq" id="WP_078809381.1">
    <property type="nucleotide sequence ID" value="NZ_FUWM01000006.1"/>
</dbReference>
<dbReference type="AlphaFoldDB" id="A0A1T4KS20"/>
<dbReference type="PROSITE" id="PS51832">
    <property type="entry name" value="HD_GYP"/>
    <property type="match status" value="1"/>
</dbReference>
<evidence type="ECO:0000313" key="2">
    <source>
        <dbReference type="EMBL" id="SJZ45138.1"/>
    </source>
</evidence>
<proteinExistence type="predicted"/>
<sequence>MRKVLTGDLKPGMRVAKTLYVSDGRILLNSGVILKEAYIRRLKEKDIPAVYIMDETLPEVEVPEFISDQTRLQTAETLRGCMNSIDMGTELNARKIKKTVNEIVDELTSKRHVIVHLNDIRAYDDYTFGHSVSVTALSILTGISLGYNKLELRDLGVGALLHDAGKIKIDESILLKPSKLTENEFEEVKQHPRIGYDLIKETDGISFPSAHIAYQHHEKYNGSGYPRGLKGDDILEFAQIVAVADIYDAITTDRVYRKALPAHKALEVMHNLMQAQLNPDIAQMLFKNVAVYPIGSVVELNTGELGIVVDVNKEDLSAPVVRIIKGDEINQDEITEIDLMHNKGIIIKDVITDRKKWEDNK</sequence>
<accession>A0A1T4KS20</accession>
<dbReference type="Proteomes" id="UP000190625">
    <property type="component" value="Unassembled WGS sequence"/>
</dbReference>
<protein>
    <submittedName>
        <fullName evidence="2">HD-GYP domain, c-di-GMP phosphodiesterase class II (Or its inactivated variant)</fullName>
    </submittedName>
</protein>
<dbReference type="CDD" id="cd00077">
    <property type="entry name" value="HDc"/>
    <property type="match status" value="1"/>
</dbReference>
<reference evidence="3" key="1">
    <citation type="submission" date="2017-02" db="EMBL/GenBank/DDBJ databases">
        <authorList>
            <person name="Varghese N."/>
            <person name="Submissions S."/>
        </authorList>
    </citation>
    <scope>NUCLEOTIDE SEQUENCE [LARGE SCALE GENOMIC DNA]</scope>
    <source>
        <strain evidence="3">ATCC BAA-73</strain>
    </source>
</reference>
<dbReference type="Pfam" id="PF13487">
    <property type="entry name" value="HD_5"/>
    <property type="match status" value="1"/>
</dbReference>
<dbReference type="OrthoDB" id="9804747at2"/>